<gene>
    <name evidence="2" type="ORF">HCJ38_05750</name>
</gene>
<feature type="domain" description="DUF6884" evidence="1">
    <location>
        <begin position="28"/>
        <end position="141"/>
    </location>
</feature>
<dbReference type="Proteomes" id="UP000561617">
    <property type="component" value="Unassembled WGS sequence"/>
</dbReference>
<reference evidence="2 3" key="1">
    <citation type="submission" date="2020-03" db="EMBL/GenBank/DDBJ databases">
        <title>Soil Listeria distribution.</title>
        <authorList>
            <person name="Liao J."/>
            <person name="Wiedmann M."/>
        </authorList>
    </citation>
    <scope>NUCLEOTIDE SEQUENCE [LARGE SCALE GENOMIC DNA]</scope>
    <source>
        <strain evidence="2 3">FSL L7-1554</strain>
    </source>
</reference>
<sequence>MGISNKQGLIIIASGKPKIWDKFPNIGAVKASEAYTGTFHRLSKAYAEKFAENYLILSPKYGFLRPTDMVQETYDVRFTSKGVGQDTIQLADLRKMWRGLQIDPTEQIPMLGGEKFRGLLAAITDNKQVFEFPLLGSTGIGIMQQKLKQAVETGIPLNSTK</sequence>
<comment type="caution">
    <text evidence="2">The sequence shown here is derived from an EMBL/GenBank/DDBJ whole genome shotgun (WGS) entry which is preliminary data.</text>
</comment>
<evidence type="ECO:0000313" key="3">
    <source>
        <dbReference type="Proteomes" id="UP000561617"/>
    </source>
</evidence>
<protein>
    <recommendedName>
        <fullName evidence="1">DUF6884 domain-containing protein</fullName>
    </recommendedName>
</protein>
<dbReference type="AlphaFoldDB" id="A0A7X0X6I7"/>
<dbReference type="EMBL" id="JAASTW010000005">
    <property type="protein sequence ID" value="MBC1488520.1"/>
    <property type="molecule type" value="Genomic_DNA"/>
</dbReference>
<dbReference type="RefSeq" id="WP_185380830.1">
    <property type="nucleotide sequence ID" value="NZ_JAASTW010000005.1"/>
</dbReference>
<evidence type="ECO:0000259" key="1">
    <source>
        <dbReference type="Pfam" id="PF21818"/>
    </source>
</evidence>
<dbReference type="InterPro" id="IPR049251">
    <property type="entry name" value="DUF6884"/>
</dbReference>
<evidence type="ECO:0000313" key="2">
    <source>
        <dbReference type="EMBL" id="MBC1488520.1"/>
    </source>
</evidence>
<name>A0A7X0X6I7_9LIST</name>
<proteinExistence type="predicted"/>
<organism evidence="2 3">
    <name type="scientific">Listeria immobilis</name>
    <dbReference type="NCBI Taxonomy" id="2713502"/>
    <lineage>
        <taxon>Bacteria</taxon>
        <taxon>Bacillati</taxon>
        <taxon>Bacillota</taxon>
        <taxon>Bacilli</taxon>
        <taxon>Bacillales</taxon>
        <taxon>Listeriaceae</taxon>
        <taxon>Listeria</taxon>
    </lineage>
</organism>
<dbReference type="Pfam" id="PF21818">
    <property type="entry name" value="DUF6884"/>
    <property type="match status" value="1"/>
</dbReference>
<accession>A0A7X0X6I7</accession>